<dbReference type="EC" id="1.14.99.60" evidence="9"/>
<dbReference type="InterPro" id="IPR012347">
    <property type="entry name" value="Ferritin-like"/>
</dbReference>
<dbReference type="GO" id="GO:0008682">
    <property type="term" value="F:3-demethoxyubiquinol 3-hydroxylase activity"/>
    <property type="evidence" value="ECO:0007669"/>
    <property type="project" value="UniProtKB-EC"/>
</dbReference>
<comment type="pathway">
    <text evidence="1 9">Cofactor biosynthesis; ubiquinone biosynthesis.</text>
</comment>
<dbReference type="Proteomes" id="UP000630149">
    <property type="component" value="Unassembled WGS sequence"/>
</dbReference>
<dbReference type="HAMAP" id="MF_01658">
    <property type="entry name" value="COQ7"/>
    <property type="match status" value="1"/>
</dbReference>
<dbReference type="GO" id="GO:0046872">
    <property type="term" value="F:metal ion binding"/>
    <property type="evidence" value="ECO:0007669"/>
    <property type="project" value="UniProtKB-KW"/>
</dbReference>
<evidence type="ECO:0000313" key="11">
    <source>
        <dbReference type="Proteomes" id="UP000630149"/>
    </source>
</evidence>
<evidence type="ECO:0000256" key="5">
    <source>
        <dbReference type="ARBA" id="ARBA00023002"/>
    </source>
</evidence>
<dbReference type="InterPro" id="IPR047809">
    <property type="entry name" value="COQ7_proteobact"/>
</dbReference>
<keyword evidence="6 9" id="KW-0408">Iron</keyword>
<dbReference type="RefSeq" id="WP_131777417.1">
    <property type="nucleotide sequence ID" value="NZ_BMOB01000013.1"/>
</dbReference>
<dbReference type="OrthoDB" id="5192789at2"/>
<name>A0A917NEE6_9GAMM</name>
<dbReference type="PANTHER" id="PTHR11237">
    <property type="entry name" value="COENZYME Q10 BIOSYNTHESIS PROTEIN 7"/>
    <property type="match status" value="1"/>
</dbReference>
<sequence>MRHFNKMDEAISQFDTILRTLFIPSHRAPARENPGDPYPSTDLTSDQKRHIAGLMRVNHAGEVCAQALYQGQALTAKLNHVREQMAKAAEEEVDHLAWCEQRLSELDSQPSVLNPVWYGGSLLIGMVAGLAGDQWSLGFVAETERQVSAHIERHLRQIPVEDERTMAILAQMHEDETQHAHAAKRAGAAELPWFVKQFMSYVSKLMTRSSYYV</sequence>
<feature type="binding site" evidence="9">
    <location>
        <position position="176"/>
    </location>
    <ligand>
        <name>Fe cation</name>
        <dbReference type="ChEBI" id="CHEBI:24875"/>
        <label>1</label>
    </ligand>
</feature>
<feature type="binding site" evidence="9">
    <location>
        <position position="179"/>
    </location>
    <ligand>
        <name>Fe cation</name>
        <dbReference type="ChEBI" id="CHEBI:24875"/>
        <label>2</label>
    </ligand>
</feature>
<dbReference type="EMBL" id="BMOB01000013">
    <property type="protein sequence ID" value="GGI92701.1"/>
    <property type="molecule type" value="Genomic_DNA"/>
</dbReference>
<feature type="binding site" evidence="9">
    <location>
        <position position="92"/>
    </location>
    <ligand>
        <name>Fe cation</name>
        <dbReference type="ChEBI" id="CHEBI:24875"/>
        <label>2</label>
    </ligand>
</feature>
<reference evidence="10" key="1">
    <citation type="journal article" date="2014" name="Int. J. Syst. Evol. Microbiol.">
        <title>Complete genome sequence of Corynebacterium casei LMG S-19264T (=DSM 44701T), isolated from a smear-ripened cheese.</title>
        <authorList>
            <consortium name="US DOE Joint Genome Institute (JGI-PGF)"/>
            <person name="Walter F."/>
            <person name="Albersmeier A."/>
            <person name="Kalinowski J."/>
            <person name="Ruckert C."/>
        </authorList>
    </citation>
    <scope>NUCLEOTIDE SEQUENCE</scope>
    <source>
        <strain evidence="10">JCM 13919</strain>
    </source>
</reference>
<dbReference type="PANTHER" id="PTHR11237:SF4">
    <property type="entry name" value="5-DEMETHOXYUBIQUINONE HYDROXYLASE, MITOCHONDRIAL"/>
    <property type="match status" value="1"/>
</dbReference>
<comment type="similarity">
    <text evidence="9">Belongs to the COQ7 family.</text>
</comment>
<evidence type="ECO:0000256" key="7">
    <source>
        <dbReference type="ARBA" id="ARBA00023033"/>
    </source>
</evidence>
<keyword evidence="3 9" id="KW-0831">Ubiquinone biosynthesis</keyword>
<evidence type="ECO:0000256" key="4">
    <source>
        <dbReference type="ARBA" id="ARBA00022723"/>
    </source>
</evidence>
<protein>
    <recommendedName>
        <fullName evidence="9">3-demethoxyubiquinol 3-hydroxylase</fullName>
        <shortName evidence="9">DMQ hydroxylase</shortName>
        <ecNumber evidence="9">1.14.99.60</ecNumber>
    </recommendedName>
    <alternativeName>
        <fullName evidence="9">2-nonaprenyl-3-methyl-6-methoxy-1,4-benzoquinol hydroxylase</fullName>
    </alternativeName>
</protein>
<dbReference type="Gene3D" id="1.20.1260.10">
    <property type="match status" value="1"/>
</dbReference>
<dbReference type="NCBIfam" id="NF033656">
    <property type="entry name" value="DMQ_monoox_COQ7"/>
    <property type="match status" value="1"/>
</dbReference>
<dbReference type="GO" id="GO:0005886">
    <property type="term" value="C:plasma membrane"/>
    <property type="evidence" value="ECO:0007669"/>
    <property type="project" value="UniProtKB-SubCell"/>
</dbReference>
<feature type="binding site" evidence="9">
    <location>
        <position position="92"/>
    </location>
    <ligand>
        <name>Fe cation</name>
        <dbReference type="ChEBI" id="CHEBI:24875"/>
        <label>1</label>
    </ligand>
</feature>
<evidence type="ECO:0000256" key="2">
    <source>
        <dbReference type="ARBA" id="ARBA00022475"/>
    </source>
</evidence>
<gene>
    <name evidence="9 10" type="primary">coq7</name>
    <name evidence="10" type="ORF">GCM10007966_21630</name>
</gene>
<dbReference type="InterPro" id="IPR011566">
    <property type="entry name" value="Ubq_synth_Coq7"/>
</dbReference>
<evidence type="ECO:0000256" key="8">
    <source>
        <dbReference type="ARBA" id="ARBA00023136"/>
    </source>
</evidence>
<keyword evidence="11" id="KW-1185">Reference proteome</keyword>
<comment type="catalytic activity">
    <reaction evidence="9">
        <text>a 5-methoxy-2-methyl-3-(all-trans-polyprenyl)benzene-1,4-diol + AH2 + O2 = a 3-demethylubiquinol + A + H2O</text>
        <dbReference type="Rhea" id="RHEA:50908"/>
        <dbReference type="Rhea" id="RHEA-COMP:10859"/>
        <dbReference type="Rhea" id="RHEA-COMP:10914"/>
        <dbReference type="ChEBI" id="CHEBI:13193"/>
        <dbReference type="ChEBI" id="CHEBI:15377"/>
        <dbReference type="ChEBI" id="CHEBI:15379"/>
        <dbReference type="ChEBI" id="CHEBI:17499"/>
        <dbReference type="ChEBI" id="CHEBI:84167"/>
        <dbReference type="ChEBI" id="CHEBI:84422"/>
        <dbReference type="EC" id="1.14.99.60"/>
    </reaction>
</comment>
<dbReference type="SUPFAM" id="SSF47240">
    <property type="entry name" value="Ferritin-like"/>
    <property type="match status" value="1"/>
</dbReference>
<comment type="caution">
    <text evidence="10">The sequence shown here is derived from an EMBL/GenBank/DDBJ whole genome shotgun (WGS) entry which is preliminary data.</text>
</comment>
<comment type="subcellular location">
    <subcellularLocation>
        <location evidence="9">Cell membrane</location>
        <topology evidence="9">Peripheral membrane protein</topology>
    </subcellularLocation>
</comment>
<keyword evidence="8 9" id="KW-0472">Membrane</keyword>
<keyword evidence="2 9" id="KW-1003">Cell membrane</keyword>
<feature type="binding site" evidence="9">
    <location>
        <position position="144"/>
    </location>
    <ligand>
        <name>Fe cation</name>
        <dbReference type="ChEBI" id="CHEBI:24875"/>
        <label>2</label>
    </ligand>
</feature>
<accession>A0A917NEE6</accession>
<dbReference type="GO" id="GO:0006744">
    <property type="term" value="P:ubiquinone biosynthetic process"/>
    <property type="evidence" value="ECO:0007669"/>
    <property type="project" value="UniProtKB-UniRule"/>
</dbReference>
<feature type="binding site" evidence="9">
    <location>
        <position position="176"/>
    </location>
    <ligand>
        <name>Fe cation</name>
        <dbReference type="ChEBI" id="CHEBI:24875"/>
        <label>2</label>
    </ligand>
</feature>
<reference evidence="10" key="2">
    <citation type="submission" date="2020-09" db="EMBL/GenBank/DDBJ databases">
        <authorList>
            <person name="Sun Q."/>
            <person name="Ohkuma M."/>
        </authorList>
    </citation>
    <scope>NUCLEOTIDE SEQUENCE</scope>
    <source>
        <strain evidence="10">JCM 13919</strain>
    </source>
</reference>
<keyword evidence="5 9" id="KW-0560">Oxidoreductase</keyword>
<dbReference type="Pfam" id="PF03232">
    <property type="entry name" value="COQ7"/>
    <property type="match status" value="1"/>
</dbReference>
<organism evidence="10 11">
    <name type="scientific">Legionella impletisoli</name>
    <dbReference type="NCBI Taxonomy" id="343510"/>
    <lineage>
        <taxon>Bacteria</taxon>
        <taxon>Pseudomonadati</taxon>
        <taxon>Pseudomonadota</taxon>
        <taxon>Gammaproteobacteria</taxon>
        <taxon>Legionellales</taxon>
        <taxon>Legionellaceae</taxon>
        <taxon>Legionella</taxon>
    </lineage>
</organism>
<proteinExistence type="inferred from homology"/>
<dbReference type="AlphaFoldDB" id="A0A917NEE6"/>
<comment type="cofactor">
    <cofactor evidence="9">
        <name>Fe cation</name>
        <dbReference type="ChEBI" id="CHEBI:24875"/>
    </cofactor>
    <text evidence="9">Binds 2 iron ions per subunit.</text>
</comment>
<feature type="binding site" evidence="9">
    <location>
        <position position="62"/>
    </location>
    <ligand>
        <name>Fe cation</name>
        <dbReference type="ChEBI" id="CHEBI:24875"/>
        <label>1</label>
    </ligand>
</feature>
<dbReference type="CDD" id="cd01042">
    <property type="entry name" value="DMQH"/>
    <property type="match status" value="1"/>
</dbReference>
<evidence type="ECO:0000313" key="10">
    <source>
        <dbReference type="EMBL" id="GGI92701.1"/>
    </source>
</evidence>
<evidence type="ECO:0000256" key="3">
    <source>
        <dbReference type="ARBA" id="ARBA00022688"/>
    </source>
</evidence>
<evidence type="ECO:0000256" key="6">
    <source>
        <dbReference type="ARBA" id="ARBA00023004"/>
    </source>
</evidence>
<evidence type="ECO:0000256" key="1">
    <source>
        <dbReference type="ARBA" id="ARBA00004749"/>
    </source>
</evidence>
<dbReference type="InterPro" id="IPR009078">
    <property type="entry name" value="Ferritin-like_SF"/>
</dbReference>
<keyword evidence="4 9" id="KW-0479">Metal-binding</keyword>
<evidence type="ECO:0000256" key="9">
    <source>
        <dbReference type="HAMAP-Rule" id="MF_01658"/>
    </source>
</evidence>
<comment type="function">
    <text evidence="9">Catalyzes the hydroxylation of 2-nonaprenyl-3-methyl-6-methoxy-1,4-benzoquinol during ubiquinone biosynthesis.</text>
</comment>
<feature type="binding site" evidence="9">
    <location>
        <position position="95"/>
    </location>
    <ligand>
        <name>Fe cation</name>
        <dbReference type="ChEBI" id="CHEBI:24875"/>
        <label>1</label>
    </ligand>
</feature>
<keyword evidence="7 9" id="KW-0503">Monooxygenase</keyword>